<dbReference type="NCBIfam" id="TIGR00135">
    <property type="entry name" value="gatC"/>
    <property type="match status" value="1"/>
</dbReference>
<keyword evidence="1 2" id="KW-0436">Ligase</keyword>
<dbReference type="GO" id="GO:0050566">
    <property type="term" value="F:asparaginyl-tRNA synthase (glutamine-hydrolyzing) activity"/>
    <property type="evidence" value="ECO:0007669"/>
    <property type="project" value="RHEA"/>
</dbReference>
<proteinExistence type="inferred from homology"/>
<dbReference type="GO" id="GO:0050567">
    <property type="term" value="F:glutaminyl-tRNA synthase (glutamine-hydrolyzing) activity"/>
    <property type="evidence" value="ECO:0007669"/>
    <property type="project" value="UniProtKB-UniRule"/>
</dbReference>
<dbReference type="EC" id="6.3.5.-" evidence="1"/>
<dbReference type="GO" id="GO:0006450">
    <property type="term" value="P:regulation of translational fidelity"/>
    <property type="evidence" value="ECO:0007669"/>
    <property type="project" value="InterPro"/>
</dbReference>
<dbReference type="Proteomes" id="UP000188181">
    <property type="component" value="Chromosome"/>
</dbReference>
<dbReference type="GO" id="GO:0005524">
    <property type="term" value="F:ATP binding"/>
    <property type="evidence" value="ECO:0007669"/>
    <property type="project" value="UniProtKB-KW"/>
</dbReference>
<dbReference type="PANTHER" id="PTHR15004">
    <property type="entry name" value="GLUTAMYL-TRNA(GLN) AMIDOTRANSFERASE SUBUNIT C, MITOCHONDRIAL"/>
    <property type="match status" value="1"/>
</dbReference>
<dbReference type="Gene3D" id="1.10.20.60">
    <property type="entry name" value="Glu-tRNAGln amidotransferase C subunit, N-terminal domain"/>
    <property type="match status" value="1"/>
</dbReference>
<name>A0A1Q2MAQ8_9BACT</name>
<dbReference type="Pfam" id="PF02686">
    <property type="entry name" value="GatC"/>
    <property type="match status" value="1"/>
</dbReference>
<keyword evidence="1" id="KW-0547">Nucleotide-binding</keyword>
<dbReference type="OrthoDB" id="9813938at2"/>
<dbReference type="HAMAP" id="MF_00122">
    <property type="entry name" value="GatC"/>
    <property type="match status" value="1"/>
</dbReference>
<dbReference type="SUPFAM" id="SSF141000">
    <property type="entry name" value="Glu-tRNAGln amidotransferase C subunit"/>
    <property type="match status" value="1"/>
</dbReference>
<comment type="catalytic activity">
    <reaction evidence="1">
        <text>L-glutamyl-tRNA(Gln) + L-glutamine + ATP + H2O = L-glutaminyl-tRNA(Gln) + L-glutamate + ADP + phosphate + H(+)</text>
        <dbReference type="Rhea" id="RHEA:17521"/>
        <dbReference type="Rhea" id="RHEA-COMP:9681"/>
        <dbReference type="Rhea" id="RHEA-COMP:9684"/>
        <dbReference type="ChEBI" id="CHEBI:15377"/>
        <dbReference type="ChEBI" id="CHEBI:15378"/>
        <dbReference type="ChEBI" id="CHEBI:29985"/>
        <dbReference type="ChEBI" id="CHEBI:30616"/>
        <dbReference type="ChEBI" id="CHEBI:43474"/>
        <dbReference type="ChEBI" id="CHEBI:58359"/>
        <dbReference type="ChEBI" id="CHEBI:78520"/>
        <dbReference type="ChEBI" id="CHEBI:78521"/>
        <dbReference type="ChEBI" id="CHEBI:456216"/>
    </reaction>
</comment>
<keyword evidence="1" id="KW-0067">ATP-binding</keyword>
<comment type="function">
    <text evidence="1">Allows the formation of correctly charged Asn-tRNA(Asn) or Gln-tRNA(Gln) through the transamidation of misacylated Asp-tRNA(Asn) or Glu-tRNA(Gln) in organisms which lack either or both of asparaginyl-tRNA or glutaminyl-tRNA synthetases. The reaction takes place in the presence of glutamine and ATP through an activated phospho-Asp-tRNA(Asn) or phospho-Glu-tRNA(Gln).</text>
</comment>
<comment type="catalytic activity">
    <reaction evidence="1">
        <text>L-aspartyl-tRNA(Asn) + L-glutamine + ATP + H2O = L-asparaginyl-tRNA(Asn) + L-glutamate + ADP + phosphate + 2 H(+)</text>
        <dbReference type="Rhea" id="RHEA:14513"/>
        <dbReference type="Rhea" id="RHEA-COMP:9674"/>
        <dbReference type="Rhea" id="RHEA-COMP:9677"/>
        <dbReference type="ChEBI" id="CHEBI:15377"/>
        <dbReference type="ChEBI" id="CHEBI:15378"/>
        <dbReference type="ChEBI" id="CHEBI:29985"/>
        <dbReference type="ChEBI" id="CHEBI:30616"/>
        <dbReference type="ChEBI" id="CHEBI:43474"/>
        <dbReference type="ChEBI" id="CHEBI:58359"/>
        <dbReference type="ChEBI" id="CHEBI:78515"/>
        <dbReference type="ChEBI" id="CHEBI:78516"/>
        <dbReference type="ChEBI" id="CHEBI:456216"/>
    </reaction>
</comment>
<dbReference type="InterPro" id="IPR036113">
    <property type="entry name" value="Asp/Glu-ADT_sf_sub_c"/>
</dbReference>
<evidence type="ECO:0000256" key="1">
    <source>
        <dbReference type="HAMAP-Rule" id="MF_00122"/>
    </source>
</evidence>
<dbReference type="STRING" id="1851148.SMSP2_00084"/>
<dbReference type="AlphaFoldDB" id="A0A1Q2MAQ8"/>
<protein>
    <recommendedName>
        <fullName evidence="1">Aspartyl/glutamyl-tRNA(Asn/Gln) amidotransferase subunit C</fullName>
        <shortName evidence="1">Asp/Glu-ADT subunit C</shortName>
        <ecNumber evidence="1">6.3.5.-</ecNumber>
    </recommendedName>
</protein>
<dbReference type="EMBL" id="CP019646">
    <property type="protein sequence ID" value="AQQ69750.1"/>
    <property type="molecule type" value="Genomic_DNA"/>
</dbReference>
<evidence type="ECO:0000313" key="3">
    <source>
        <dbReference type="Proteomes" id="UP000188181"/>
    </source>
</evidence>
<dbReference type="RefSeq" id="WP_146682061.1">
    <property type="nucleotide sequence ID" value="NZ_CP019646.1"/>
</dbReference>
<comment type="subunit">
    <text evidence="1">Heterotrimer of A, B and C subunits.</text>
</comment>
<dbReference type="GO" id="GO:0006412">
    <property type="term" value="P:translation"/>
    <property type="evidence" value="ECO:0007669"/>
    <property type="project" value="UniProtKB-UniRule"/>
</dbReference>
<dbReference type="InterPro" id="IPR003837">
    <property type="entry name" value="GatC"/>
</dbReference>
<dbReference type="PANTHER" id="PTHR15004:SF0">
    <property type="entry name" value="GLUTAMYL-TRNA(GLN) AMIDOTRANSFERASE SUBUNIT C, MITOCHONDRIAL"/>
    <property type="match status" value="1"/>
</dbReference>
<dbReference type="GO" id="GO:0070681">
    <property type="term" value="P:glutaminyl-tRNAGln biosynthesis via transamidation"/>
    <property type="evidence" value="ECO:0007669"/>
    <property type="project" value="TreeGrafter"/>
</dbReference>
<sequence>MSSKITEQQVRDVALLSRLNLSETEIHDFADQLSSILSYVDKLNELDTEGIEPLAHCLPVSNVFRADEPHQPLDREQALHNAPHRDEEFFRVPPILDDNSGA</sequence>
<comment type="similarity">
    <text evidence="1">Belongs to the GatC family.</text>
</comment>
<reference evidence="3" key="1">
    <citation type="submission" date="2017-02" db="EMBL/GenBank/DDBJ databases">
        <title>Comparative genomics and description of representatives of a novel lineage of planctomycetes thriving in anoxic sediments.</title>
        <authorList>
            <person name="Spring S."/>
            <person name="Bunk B."/>
            <person name="Sproer C."/>
        </authorList>
    </citation>
    <scope>NUCLEOTIDE SEQUENCE [LARGE SCALE GENOMIC DNA]</scope>
    <source>
        <strain evidence="3">SM-Chi-D1</strain>
    </source>
</reference>
<gene>
    <name evidence="1 2" type="primary">gatC</name>
    <name evidence="2" type="ORF">SMSP2_00084</name>
</gene>
<accession>A0A1Q2MAQ8</accession>
<keyword evidence="2" id="KW-0808">Transferase</keyword>
<evidence type="ECO:0000313" key="2">
    <source>
        <dbReference type="EMBL" id="AQQ69750.1"/>
    </source>
</evidence>
<dbReference type="GO" id="GO:0016740">
    <property type="term" value="F:transferase activity"/>
    <property type="evidence" value="ECO:0007669"/>
    <property type="project" value="UniProtKB-KW"/>
</dbReference>
<dbReference type="KEGG" id="pbas:SMSP2_00084"/>
<organism evidence="2 3">
    <name type="scientific">Limihaloglobus sulfuriphilus</name>
    <dbReference type="NCBI Taxonomy" id="1851148"/>
    <lineage>
        <taxon>Bacteria</taxon>
        <taxon>Pseudomonadati</taxon>
        <taxon>Planctomycetota</taxon>
        <taxon>Phycisphaerae</taxon>
        <taxon>Sedimentisphaerales</taxon>
        <taxon>Sedimentisphaeraceae</taxon>
        <taxon>Limihaloglobus</taxon>
    </lineage>
</organism>
<keyword evidence="3" id="KW-1185">Reference proteome</keyword>
<keyword evidence="1" id="KW-0648">Protein biosynthesis</keyword>